<feature type="compositionally biased region" description="Low complexity" evidence="1">
    <location>
        <begin position="634"/>
        <end position="679"/>
    </location>
</feature>
<dbReference type="PROSITE" id="PS50172">
    <property type="entry name" value="BRCT"/>
    <property type="match status" value="3"/>
</dbReference>
<name>A0A1H6PUX2_YARLL</name>
<evidence type="ECO:0000256" key="1">
    <source>
        <dbReference type="SAM" id="MobiDB-lite"/>
    </source>
</evidence>
<reference evidence="3 5" key="1">
    <citation type="journal article" date="2016" name="PLoS ONE">
        <title>Sequence Assembly of Yarrowia lipolytica Strain W29/CLIB89 Shows Transposable Element Diversity.</title>
        <authorList>
            <person name="Magnan C."/>
            <person name="Yu J."/>
            <person name="Chang I."/>
            <person name="Jahn E."/>
            <person name="Kanomata Y."/>
            <person name="Wu J."/>
            <person name="Zeller M."/>
            <person name="Oakes M."/>
            <person name="Baldi P."/>
            <person name="Sandmeyer S."/>
        </authorList>
    </citation>
    <scope>NUCLEOTIDE SEQUENCE [LARGE SCALE GENOMIC DNA]</scope>
    <source>
        <strain evidence="3">CLIB89</strain>
        <strain evidence="5">CLIB89(W29)</strain>
    </source>
</reference>
<protein>
    <recommendedName>
        <fullName evidence="2">BRCT domain-containing protein</fullName>
    </recommendedName>
</protein>
<proteinExistence type="predicted"/>
<dbReference type="OrthoDB" id="342264at2759"/>
<gene>
    <name evidence="4" type="ORF">B0I71DRAFT_127527</name>
    <name evidence="3" type="ORF">YALI1_B20416g</name>
</gene>
<dbReference type="GO" id="GO:1990683">
    <property type="term" value="P:DNA double-strand break attachment to nuclear envelope"/>
    <property type="evidence" value="ECO:0007669"/>
    <property type="project" value="TreeGrafter"/>
</dbReference>
<organism evidence="3 5">
    <name type="scientific">Yarrowia lipolytica</name>
    <name type="common">Candida lipolytica</name>
    <dbReference type="NCBI Taxonomy" id="4952"/>
    <lineage>
        <taxon>Eukaryota</taxon>
        <taxon>Fungi</taxon>
        <taxon>Dikarya</taxon>
        <taxon>Ascomycota</taxon>
        <taxon>Saccharomycotina</taxon>
        <taxon>Dipodascomycetes</taxon>
        <taxon>Dipodascales</taxon>
        <taxon>Dipodascales incertae sedis</taxon>
        <taxon>Yarrowia</taxon>
    </lineage>
</organism>
<dbReference type="GeneID" id="2906912"/>
<dbReference type="GO" id="GO:0035361">
    <property type="term" value="C:Cul8-RING ubiquitin ligase complex"/>
    <property type="evidence" value="ECO:0007669"/>
    <property type="project" value="TreeGrafter"/>
</dbReference>
<evidence type="ECO:0000313" key="6">
    <source>
        <dbReference type="Proteomes" id="UP000256601"/>
    </source>
</evidence>
<feature type="domain" description="BRCT" evidence="2">
    <location>
        <begin position="395"/>
        <end position="472"/>
    </location>
</feature>
<feature type="compositionally biased region" description="Low complexity" evidence="1">
    <location>
        <begin position="700"/>
        <end position="714"/>
    </location>
</feature>
<dbReference type="PANTHER" id="PTHR47667:SF1">
    <property type="entry name" value="REGULATOR OF TY1 TRANSPOSITION PROTEIN 107"/>
    <property type="match status" value="1"/>
</dbReference>
<dbReference type="PANTHER" id="PTHR47667">
    <property type="entry name" value="REGULATOR OF TY1 TRANSPOSITION PROTEIN 107"/>
    <property type="match status" value="1"/>
</dbReference>
<feature type="domain" description="BRCT" evidence="2">
    <location>
        <begin position="112"/>
        <end position="200"/>
    </location>
</feature>
<dbReference type="Proteomes" id="UP000256601">
    <property type="component" value="Unassembled WGS sequence"/>
</dbReference>
<dbReference type="OMA" id="SWLYHLI"/>
<dbReference type="InterPro" id="IPR001357">
    <property type="entry name" value="BRCT_dom"/>
</dbReference>
<dbReference type="EMBL" id="KZ858953">
    <property type="protein sequence ID" value="RDW28414.1"/>
    <property type="molecule type" value="Genomic_DNA"/>
</dbReference>
<sequence length="945" mass="104066">MATTATPQRLEQPNRGVFHLLHIHVVLDNLDVADVDDFKKFITSNGATVTQAQKTTDTIPPDTTHVVSSMYSQHLQESDTLAGELLPVVKPSWVYDSVKMGVTLPDRPHSPNPENVLSNAFVTICGMRPGDMAALKAGIIVLGGIVNKELTKMVTHVIAYDLNHRLCRIAAANNIPIVIPQWVDDCLKLKRRLDITPYLLHLEVDQNGEIVEPSGADSDKPKPPPPSSQVEPCKTVVVSSRKEGPFDFTFPPSSKYVPNFIQRLMRGKSNLEGAQIESDTSLEGSTELIISSLEPKSQLFQNHAFYIGSDLCLSSRMESTIMQIIIDCGGQVTTSFSTEPKPTVYIGRYRDGDEYIWASRSHMLVGNLVWLYYMVANKTWTSPLDKLLHYPVPREGVPSLTNKVISITNYYGDGRAYLIELIETLGAKYTRDFSTTNDFLVAGVPEGGKYQAARLWNVHVINHLWLEECFAKWQEMSLSLPQYTHFPRHSEGIFEVLGQQKLDAETLKQFYMTNQEIKDEKSQPSSPALVVDSSPANKRLSESGGEDEGPTPSKKSRKSLLETETTPIRSRRAAASSAAIKLHKNIEDLNVFQKQLQNKKRNIPLLPEEIDKRRAEVEKARKELESQEKSDKTAAASPMAIPKASPKASPRSSSKPAKDSNPAAAAAASSPTPATDSLSFTEDDEPITSVPKIKGKKTKSAQPSPSSKAGSAAPADFTEPMNVVVTGIADSMRPADKKLSRLGIFITEDVDNATHVISDKVKRTEKFLRAMAKKTVFLSEKYLQECVAQQTQVPVVDQWLLGGGKGKFAKALGRASILQGRLFEGLILNYTAQPGMDAIMSIAESHGATLNKVSLPAGRSKQPVKFSETESYSAELDGIDRGAPSAQAPFVIFICVPGKAEEKKWKKAVGTYVEERKGVSSLFLSKDWVTHSIIDQQLLFGDFCL</sequence>
<evidence type="ECO:0000313" key="5">
    <source>
        <dbReference type="Proteomes" id="UP000182444"/>
    </source>
</evidence>
<feature type="region of interest" description="Disordered" evidence="1">
    <location>
        <begin position="210"/>
        <end position="234"/>
    </location>
</feature>
<dbReference type="eggNOG" id="KOG2043">
    <property type="taxonomic scope" value="Eukaryota"/>
</dbReference>
<dbReference type="CDD" id="cd18437">
    <property type="entry name" value="BRCT_BRC1_like_rpt3"/>
    <property type="match status" value="1"/>
</dbReference>
<dbReference type="VEuPathDB" id="FungiDB:YALI1_B20416g"/>
<dbReference type="RefSeq" id="XP_500937.1">
    <property type="nucleotide sequence ID" value="XM_500937.1"/>
</dbReference>
<dbReference type="AlphaFoldDB" id="A0A1H6PUX2"/>
<feature type="region of interest" description="Disordered" evidence="1">
    <location>
        <begin position="516"/>
        <end position="573"/>
    </location>
</feature>
<dbReference type="SMART" id="SM00292">
    <property type="entry name" value="BRCT"/>
    <property type="match status" value="5"/>
</dbReference>
<accession>A0A1H6PUX2</accession>
<evidence type="ECO:0000313" key="4">
    <source>
        <dbReference type="EMBL" id="RDW28414.1"/>
    </source>
</evidence>
<dbReference type="SUPFAM" id="SSF52113">
    <property type="entry name" value="BRCT domain"/>
    <property type="match status" value="4"/>
</dbReference>
<dbReference type="InterPro" id="IPR053036">
    <property type="entry name" value="CellCycle_DNARepair_Reg"/>
</dbReference>
<dbReference type="Pfam" id="PF00533">
    <property type="entry name" value="BRCT"/>
    <property type="match status" value="1"/>
</dbReference>
<dbReference type="Gene3D" id="3.40.50.10190">
    <property type="entry name" value="BRCT domain"/>
    <property type="match status" value="4"/>
</dbReference>
<dbReference type="VEuPathDB" id="FungiDB:YALI0_B15576g"/>
<dbReference type="Proteomes" id="UP000182444">
    <property type="component" value="Chromosome 1B"/>
</dbReference>
<evidence type="ECO:0000313" key="3">
    <source>
        <dbReference type="EMBL" id="AOW01752.1"/>
    </source>
</evidence>
<dbReference type="KEGG" id="yli:2906912"/>
<dbReference type="GO" id="GO:0005634">
    <property type="term" value="C:nucleus"/>
    <property type="evidence" value="ECO:0007669"/>
    <property type="project" value="TreeGrafter"/>
</dbReference>
<dbReference type="GO" id="GO:0006302">
    <property type="term" value="P:double-strand break repair"/>
    <property type="evidence" value="ECO:0007669"/>
    <property type="project" value="TreeGrafter"/>
</dbReference>
<dbReference type="EMBL" id="CP017554">
    <property type="protein sequence ID" value="AOW01752.1"/>
    <property type="molecule type" value="Genomic_DNA"/>
</dbReference>
<dbReference type="Pfam" id="PF16770">
    <property type="entry name" value="RTT107_BRCT_5"/>
    <property type="match status" value="1"/>
</dbReference>
<feature type="compositionally biased region" description="Basic and acidic residues" evidence="1">
    <location>
        <begin position="617"/>
        <end position="632"/>
    </location>
</feature>
<dbReference type="InterPro" id="IPR036420">
    <property type="entry name" value="BRCT_dom_sf"/>
</dbReference>
<feature type="region of interest" description="Disordered" evidence="1">
    <location>
        <begin position="617"/>
        <end position="714"/>
    </location>
</feature>
<evidence type="ECO:0000259" key="2">
    <source>
        <dbReference type="PROSITE" id="PS50172"/>
    </source>
</evidence>
<reference evidence="4 6" key="2">
    <citation type="submission" date="2018-07" db="EMBL/GenBank/DDBJ databases">
        <title>Draft Genome Assemblies for Five Robust Yarrowia lipolytica Strains Exhibiting High Lipid Production and Pentose Sugar Utilization and Sugar Alcohol Secretion from Undetoxified Lignocellulosic Biomass Hydrolysates.</title>
        <authorList>
            <consortium name="DOE Joint Genome Institute"/>
            <person name="Walker C."/>
            <person name="Ryu S."/>
            <person name="Na H."/>
            <person name="Zane M."/>
            <person name="LaButti K."/>
            <person name="Lipzen A."/>
            <person name="Haridas S."/>
            <person name="Barry K."/>
            <person name="Grigoriev I.V."/>
            <person name="Quarterman J."/>
            <person name="Slininger P."/>
            <person name="Dien B."/>
            <person name="Trinh C.T."/>
        </authorList>
    </citation>
    <scope>NUCLEOTIDE SEQUENCE [LARGE SCALE GENOMIC DNA]</scope>
    <source>
        <strain evidence="4 6">YB392</strain>
    </source>
</reference>
<dbReference type="Pfam" id="PF12738">
    <property type="entry name" value="PTCB-BRCT"/>
    <property type="match status" value="2"/>
</dbReference>
<feature type="domain" description="BRCT" evidence="2">
    <location>
        <begin position="13"/>
        <end position="111"/>
    </location>
</feature>